<gene>
    <name evidence="3" type="ORF">HPP92_001621</name>
</gene>
<feature type="repeat" description="PPR" evidence="2">
    <location>
        <begin position="1"/>
        <end position="28"/>
    </location>
</feature>
<dbReference type="Proteomes" id="UP000636800">
    <property type="component" value="Chromosome 1"/>
</dbReference>
<organism evidence="3 4">
    <name type="scientific">Vanilla planifolia</name>
    <name type="common">Vanilla</name>
    <dbReference type="NCBI Taxonomy" id="51239"/>
    <lineage>
        <taxon>Eukaryota</taxon>
        <taxon>Viridiplantae</taxon>
        <taxon>Streptophyta</taxon>
        <taxon>Embryophyta</taxon>
        <taxon>Tracheophyta</taxon>
        <taxon>Spermatophyta</taxon>
        <taxon>Magnoliopsida</taxon>
        <taxon>Liliopsida</taxon>
        <taxon>Asparagales</taxon>
        <taxon>Orchidaceae</taxon>
        <taxon>Vanilloideae</taxon>
        <taxon>Vanilleae</taxon>
        <taxon>Vanilla</taxon>
    </lineage>
</organism>
<dbReference type="Gene3D" id="1.25.40.10">
    <property type="entry name" value="Tetratricopeptide repeat domain"/>
    <property type="match status" value="1"/>
</dbReference>
<protein>
    <recommendedName>
        <fullName evidence="5">Pentatricopeptide repeat-containing protein</fullName>
    </recommendedName>
</protein>
<dbReference type="EMBL" id="JADCNL010000001">
    <property type="protein sequence ID" value="KAG0496930.1"/>
    <property type="molecule type" value="Genomic_DNA"/>
</dbReference>
<dbReference type="Pfam" id="PF13041">
    <property type="entry name" value="PPR_2"/>
    <property type="match status" value="1"/>
</dbReference>
<dbReference type="NCBIfam" id="TIGR00756">
    <property type="entry name" value="PPR"/>
    <property type="match status" value="2"/>
</dbReference>
<dbReference type="InterPro" id="IPR011990">
    <property type="entry name" value="TPR-like_helical_dom_sf"/>
</dbReference>
<keyword evidence="4" id="KW-1185">Reference proteome</keyword>
<evidence type="ECO:0000313" key="4">
    <source>
        <dbReference type="Proteomes" id="UP000636800"/>
    </source>
</evidence>
<evidence type="ECO:0008006" key="5">
    <source>
        <dbReference type="Google" id="ProtNLM"/>
    </source>
</evidence>
<dbReference type="AlphaFoldDB" id="A0A835VH82"/>
<proteinExistence type="predicted"/>
<name>A0A835VH82_VANPL</name>
<dbReference type="PANTHER" id="PTHR47937">
    <property type="entry name" value="PLASTID TRANSCRIPTIONALLY ACTIVE CHROMOSOME 2-LIKE PROTEIN"/>
    <property type="match status" value="1"/>
</dbReference>
<sequence length="106" mass="12312">MIDALGKKERFQEASEVVKKMLHRGLIPTAVTYRTVIHRYCEKGSVDELLNLLNKMLKRQKFRTAYNNVIEKLCKFGRIDEAYKVIGKDLVNKGRHGDYTVLDKVN</sequence>
<evidence type="ECO:0000313" key="3">
    <source>
        <dbReference type="EMBL" id="KAG0496930.1"/>
    </source>
</evidence>
<dbReference type="PROSITE" id="PS51375">
    <property type="entry name" value="PPR"/>
    <property type="match status" value="2"/>
</dbReference>
<evidence type="ECO:0000256" key="1">
    <source>
        <dbReference type="ARBA" id="ARBA00022737"/>
    </source>
</evidence>
<dbReference type="OrthoDB" id="1372046at2759"/>
<dbReference type="InterPro" id="IPR052308">
    <property type="entry name" value="PPR_domain-containing"/>
</dbReference>
<comment type="caution">
    <text evidence="3">The sequence shown here is derived from an EMBL/GenBank/DDBJ whole genome shotgun (WGS) entry which is preliminary data.</text>
</comment>
<dbReference type="PANTHER" id="PTHR47937:SF2">
    <property type="entry name" value="PENTATRICOPEPTIDE (PPR) REPEAT-CONTAINING PROTEIN, PF01535'-RELATED"/>
    <property type="match status" value="1"/>
</dbReference>
<keyword evidence="1" id="KW-0677">Repeat</keyword>
<feature type="repeat" description="PPR" evidence="2">
    <location>
        <begin position="29"/>
        <end position="59"/>
    </location>
</feature>
<accession>A0A835VH82</accession>
<evidence type="ECO:0000256" key="2">
    <source>
        <dbReference type="PROSITE-ProRule" id="PRU00708"/>
    </source>
</evidence>
<reference evidence="3 4" key="1">
    <citation type="journal article" date="2020" name="Nat. Food">
        <title>A phased Vanilla planifolia genome enables genetic improvement of flavour and production.</title>
        <authorList>
            <person name="Hasing T."/>
            <person name="Tang H."/>
            <person name="Brym M."/>
            <person name="Khazi F."/>
            <person name="Huang T."/>
            <person name="Chambers A.H."/>
        </authorList>
    </citation>
    <scope>NUCLEOTIDE SEQUENCE [LARGE SCALE GENOMIC DNA]</scope>
    <source>
        <tissue evidence="3">Leaf</tissue>
    </source>
</reference>
<dbReference type="InterPro" id="IPR002885">
    <property type="entry name" value="PPR_rpt"/>
</dbReference>
<dbReference type="Pfam" id="PF01535">
    <property type="entry name" value="PPR"/>
    <property type="match status" value="1"/>
</dbReference>